<sequence length="98" mass="11058">MEAKSSHVAVSESELSKSVKNLKATKGREHSDSLEYDSQIADKLAKLYEKHDADLRAIFKELDENPRKALKYPPCDAAEFGKKYAQGFYTYAEAKEAK</sequence>
<dbReference type="EMBL" id="GL376614">
    <property type="status" value="NOT_ANNOTATED_CDS"/>
    <property type="molecule type" value="Genomic_DNA"/>
</dbReference>
<keyword evidence="3" id="KW-1185">Reference proteome</keyword>
<dbReference type="OMA" id="MEAKSSH"/>
<feature type="region of interest" description="Disordered" evidence="1">
    <location>
        <begin position="1"/>
        <end position="33"/>
    </location>
</feature>
<evidence type="ECO:0000313" key="2">
    <source>
        <dbReference type="EnsemblProtists" id="PYU1_T013806"/>
    </source>
</evidence>
<dbReference type="eggNOG" id="ENOG502T315">
    <property type="taxonomic scope" value="Eukaryota"/>
</dbReference>
<evidence type="ECO:0000313" key="3">
    <source>
        <dbReference type="Proteomes" id="UP000019132"/>
    </source>
</evidence>
<dbReference type="AlphaFoldDB" id="K3X9A7"/>
<reference evidence="3" key="2">
    <citation type="submission" date="2010-04" db="EMBL/GenBank/DDBJ databases">
        <authorList>
            <person name="Buell R."/>
            <person name="Hamilton J."/>
            <person name="Hostetler J."/>
        </authorList>
    </citation>
    <scope>NUCLEOTIDE SEQUENCE [LARGE SCALE GENOMIC DNA]</scope>
    <source>
        <strain evidence="3">DAOM:BR144</strain>
    </source>
</reference>
<dbReference type="Proteomes" id="UP000019132">
    <property type="component" value="Unassembled WGS sequence"/>
</dbReference>
<organism evidence="2 3">
    <name type="scientific">Globisporangium ultimum (strain ATCC 200006 / CBS 805.95 / DAOM BR144)</name>
    <name type="common">Pythium ultimum</name>
    <dbReference type="NCBI Taxonomy" id="431595"/>
    <lineage>
        <taxon>Eukaryota</taxon>
        <taxon>Sar</taxon>
        <taxon>Stramenopiles</taxon>
        <taxon>Oomycota</taxon>
        <taxon>Peronosporomycetes</taxon>
        <taxon>Pythiales</taxon>
        <taxon>Pythiaceae</taxon>
        <taxon>Globisporangium</taxon>
    </lineage>
</organism>
<dbReference type="VEuPathDB" id="FungiDB:PYU1_G013777"/>
<accession>K3X9A7</accession>
<dbReference type="HOGENOM" id="CLU_2377386_0_0_1"/>
<evidence type="ECO:0000256" key="1">
    <source>
        <dbReference type="SAM" id="MobiDB-lite"/>
    </source>
</evidence>
<reference evidence="3" key="1">
    <citation type="journal article" date="2010" name="Genome Biol.">
        <title>Genome sequence of the necrotrophic plant pathogen Pythium ultimum reveals original pathogenicity mechanisms and effector repertoire.</title>
        <authorList>
            <person name="Levesque C.A."/>
            <person name="Brouwer H."/>
            <person name="Cano L."/>
            <person name="Hamilton J.P."/>
            <person name="Holt C."/>
            <person name="Huitema E."/>
            <person name="Raffaele S."/>
            <person name="Robideau G.P."/>
            <person name="Thines M."/>
            <person name="Win J."/>
            <person name="Zerillo M.M."/>
            <person name="Beakes G.W."/>
            <person name="Boore J.L."/>
            <person name="Busam D."/>
            <person name="Dumas B."/>
            <person name="Ferriera S."/>
            <person name="Fuerstenberg S.I."/>
            <person name="Gachon C.M."/>
            <person name="Gaulin E."/>
            <person name="Govers F."/>
            <person name="Grenville-Briggs L."/>
            <person name="Horner N."/>
            <person name="Hostetler J."/>
            <person name="Jiang R.H."/>
            <person name="Johnson J."/>
            <person name="Krajaejun T."/>
            <person name="Lin H."/>
            <person name="Meijer H.J."/>
            <person name="Moore B."/>
            <person name="Morris P."/>
            <person name="Phuntmart V."/>
            <person name="Puiu D."/>
            <person name="Shetty J."/>
            <person name="Stajich J.E."/>
            <person name="Tripathy S."/>
            <person name="Wawra S."/>
            <person name="van West P."/>
            <person name="Whitty B.R."/>
            <person name="Coutinho P.M."/>
            <person name="Henrissat B."/>
            <person name="Martin F."/>
            <person name="Thomas P.D."/>
            <person name="Tyler B.M."/>
            <person name="De Vries R.P."/>
            <person name="Kamoun S."/>
            <person name="Yandell M."/>
            <person name="Tisserat N."/>
            <person name="Buell C.R."/>
        </authorList>
    </citation>
    <scope>NUCLEOTIDE SEQUENCE</scope>
    <source>
        <strain evidence="3">DAOM:BR144</strain>
    </source>
</reference>
<name>K3X9A7_GLOUD</name>
<dbReference type="EnsemblProtists" id="PYU1_T013806">
    <property type="protein sequence ID" value="PYU1_T013806"/>
    <property type="gene ID" value="PYU1_G013777"/>
</dbReference>
<dbReference type="InParanoid" id="K3X9A7"/>
<reference evidence="2" key="3">
    <citation type="submission" date="2015-02" db="UniProtKB">
        <authorList>
            <consortium name="EnsemblProtists"/>
        </authorList>
    </citation>
    <scope>IDENTIFICATION</scope>
    <source>
        <strain evidence="2">DAOM BR144</strain>
    </source>
</reference>
<protein>
    <submittedName>
        <fullName evidence="2">Uncharacterized protein</fullName>
    </submittedName>
</protein>
<proteinExistence type="predicted"/>